<dbReference type="Proteomes" id="UP001314170">
    <property type="component" value="Unassembled WGS sequence"/>
</dbReference>
<dbReference type="AlphaFoldDB" id="A0AAV1R4C4"/>
<reference evidence="1 2" key="1">
    <citation type="submission" date="2024-01" db="EMBL/GenBank/DDBJ databases">
        <authorList>
            <person name="Waweru B."/>
        </authorList>
    </citation>
    <scope>NUCLEOTIDE SEQUENCE [LARGE SCALE GENOMIC DNA]</scope>
</reference>
<accession>A0AAV1R4C4</accession>
<keyword evidence="2" id="KW-1185">Reference proteome</keyword>
<proteinExistence type="predicted"/>
<dbReference type="EMBL" id="CAWUPB010000903">
    <property type="protein sequence ID" value="CAK7328606.1"/>
    <property type="molecule type" value="Genomic_DNA"/>
</dbReference>
<organism evidence="1 2">
    <name type="scientific">Dovyalis caffra</name>
    <dbReference type="NCBI Taxonomy" id="77055"/>
    <lineage>
        <taxon>Eukaryota</taxon>
        <taxon>Viridiplantae</taxon>
        <taxon>Streptophyta</taxon>
        <taxon>Embryophyta</taxon>
        <taxon>Tracheophyta</taxon>
        <taxon>Spermatophyta</taxon>
        <taxon>Magnoliopsida</taxon>
        <taxon>eudicotyledons</taxon>
        <taxon>Gunneridae</taxon>
        <taxon>Pentapetalae</taxon>
        <taxon>rosids</taxon>
        <taxon>fabids</taxon>
        <taxon>Malpighiales</taxon>
        <taxon>Salicaceae</taxon>
        <taxon>Flacourtieae</taxon>
        <taxon>Dovyalis</taxon>
    </lineage>
</organism>
<evidence type="ECO:0000313" key="2">
    <source>
        <dbReference type="Proteomes" id="UP001314170"/>
    </source>
</evidence>
<gene>
    <name evidence="1" type="ORF">DCAF_LOCUS6332</name>
</gene>
<sequence>MANVNSSIKLVCVQHIESDIDKAKHGFPRMLELRHDREGSQKRYAKLLASSLTFSTARMMLCSVEYLNTSLVQLCPRDPEALEARRKGRDAP</sequence>
<protein>
    <submittedName>
        <fullName evidence="1">Uncharacterized protein</fullName>
    </submittedName>
</protein>
<comment type="caution">
    <text evidence="1">The sequence shown here is derived from an EMBL/GenBank/DDBJ whole genome shotgun (WGS) entry which is preliminary data.</text>
</comment>
<evidence type="ECO:0000313" key="1">
    <source>
        <dbReference type="EMBL" id="CAK7328606.1"/>
    </source>
</evidence>
<name>A0AAV1R4C4_9ROSI</name>